<dbReference type="Proteomes" id="UP001058124">
    <property type="component" value="Unassembled WGS sequence"/>
</dbReference>
<reference evidence="2" key="1">
    <citation type="submission" date="2022-06" db="EMBL/GenBank/DDBJ databases">
        <title>Draft genome sequences of Leminorella grimontii str. JCM5902.</title>
        <authorList>
            <person name="Wakabayashi Y."/>
            <person name="Kojima K."/>
        </authorList>
    </citation>
    <scope>NUCLEOTIDE SEQUENCE</scope>
    <source>
        <strain evidence="2">JCM 5902</strain>
    </source>
</reference>
<dbReference type="RefSeq" id="WP_027275854.1">
    <property type="nucleotide sequence ID" value="NZ_BRLH01000015.1"/>
</dbReference>
<sequence>MKLLFFVFVTIAISMISGIIIAEISYAILLFIKYLAYGYIELEYSGILKGLKVGSTGGGILGFGIILARLLKIKGF</sequence>
<organism evidence="2 3">
    <name type="scientific">Leminorella grimontii</name>
    <dbReference type="NCBI Taxonomy" id="82981"/>
    <lineage>
        <taxon>Bacteria</taxon>
        <taxon>Pseudomonadati</taxon>
        <taxon>Pseudomonadota</taxon>
        <taxon>Gammaproteobacteria</taxon>
        <taxon>Enterobacterales</taxon>
        <taxon>Budviciaceae</taxon>
        <taxon>Leminorella</taxon>
    </lineage>
</organism>
<comment type="caution">
    <text evidence="2">The sequence shown here is derived from an EMBL/GenBank/DDBJ whole genome shotgun (WGS) entry which is preliminary data.</text>
</comment>
<proteinExistence type="predicted"/>
<keyword evidence="1" id="KW-0472">Membrane</keyword>
<gene>
    <name evidence="2" type="ORF">SOASR030_35480</name>
</gene>
<keyword evidence="1" id="KW-0812">Transmembrane</keyword>
<name>A0AAV5N9B1_9GAMM</name>
<protein>
    <submittedName>
        <fullName evidence="2">Uncharacterized protein</fullName>
    </submittedName>
</protein>
<dbReference type="EMBL" id="BRLH01000015">
    <property type="protein sequence ID" value="GKX57436.1"/>
    <property type="molecule type" value="Genomic_DNA"/>
</dbReference>
<accession>A0AAV5N9B1</accession>
<keyword evidence="1" id="KW-1133">Transmembrane helix</keyword>
<feature type="transmembrane region" description="Helical" evidence="1">
    <location>
        <begin position="53"/>
        <end position="71"/>
    </location>
</feature>
<evidence type="ECO:0000256" key="1">
    <source>
        <dbReference type="SAM" id="Phobius"/>
    </source>
</evidence>
<dbReference type="AlphaFoldDB" id="A0AAV5N9B1"/>
<feature type="transmembrane region" description="Helical" evidence="1">
    <location>
        <begin position="6"/>
        <end position="32"/>
    </location>
</feature>
<evidence type="ECO:0000313" key="2">
    <source>
        <dbReference type="EMBL" id="GKX57436.1"/>
    </source>
</evidence>
<evidence type="ECO:0000313" key="3">
    <source>
        <dbReference type="Proteomes" id="UP001058124"/>
    </source>
</evidence>
<keyword evidence="3" id="KW-1185">Reference proteome</keyword>